<evidence type="ECO:0000256" key="1">
    <source>
        <dbReference type="ARBA" id="ARBA00022491"/>
    </source>
</evidence>
<organism evidence="8 9">
    <name type="scientific">Nocardia panacis</name>
    <dbReference type="NCBI Taxonomy" id="2340916"/>
    <lineage>
        <taxon>Bacteria</taxon>
        <taxon>Bacillati</taxon>
        <taxon>Actinomycetota</taxon>
        <taxon>Actinomycetes</taxon>
        <taxon>Mycobacteriales</taxon>
        <taxon>Nocardiaceae</taxon>
        <taxon>Nocardia</taxon>
    </lineage>
</organism>
<feature type="compositionally biased region" description="Polar residues" evidence="6">
    <location>
        <begin position="12"/>
        <end position="25"/>
    </location>
</feature>
<proteinExistence type="predicted"/>
<keyword evidence="9" id="KW-1185">Reference proteome</keyword>
<evidence type="ECO:0000256" key="2">
    <source>
        <dbReference type="ARBA" id="ARBA00023015"/>
    </source>
</evidence>
<dbReference type="Proteomes" id="UP000266677">
    <property type="component" value="Unassembled WGS sequence"/>
</dbReference>
<dbReference type="InterPro" id="IPR036271">
    <property type="entry name" value="Tet_transcr_reg_TetR-rel_C_sf"/>
</dbReference>
<keyword evidence="2" id="KW-0805">Transcription regulation</keyword>
<sequence length="223" mass="25024">MKYTHLGKGNPVTGNVRQVSATTTPDGPAAPGRLERRKQQTRQRLMTAAQELFVRRGYEATTYDEIAQRADVARQTAFNHFPRKEDFLRAWTEQRRANLRDLLSQSAFQQISAPDQLTAYLRVLAEFNRTDREVGSLLAKIFASGAGFALAETAPDAFAASIRHGIRHGDFAPDIDPDLVAEVVFDSYLCTLGRWLRQDPPFDLADALIRKLEVILDGIRPAR</sequence>
<comment type="caution">
    <text evidence="8">The sequence shown here is derived from an EMBL/GenBank/DDBJ whole genome shotgun (WGS) entry which is preliminary data.</text>
</comment>
<feature type="region of interest" description="Disordered" evidence="6">
    <location>
        <begin position="1"/>
        <end position="38"/>
    </location>
</feature>
<protein>
    <submittedName>
        <fullName evidence="8">TetR/AcrR family transcriptional regulator</fullName>
    </submittedName>
</protein>
<evidence type="ECO:0000256" key="4">
    <source>
        <dbReference type="ARBA" id="ARBA00023163"/>
    </source>
</evidence>
<reference evidence="8 9" key="1">
    <citation type="submission" date="2018-09" db="EMBL/GenBank/DDBJ databases">
        <title>YIM PH21274 draft genome.</title>
        <authorList>
            <person name="Miao C."/>
        </authorList>
    </citation>
    <scope>NUCLEOTIDE SEQUENCE [LARGE SCALE GENOMIC DNA]</scope>
    <source>
        <strain evidence="8 9">YIM PH 21724</strain>
    </source>
</reference>
<evidence type="ECO:0000313" key="9">
    <source>
        <dbReference type="Proteomes" id="UP000266677"/>
    </source>
</evidence>
<evidence type="ECO:0000259" key="7">
    <source>
        <dbReference type="PROSITE" id="PS50977"/>
    </source>
</evidence>
<dbReference type="InterPro" id="IPR050109">
    <property type="entry name" value="HTH-type_TetR-like_transc_reg"/>
</dbReference>
<keyword evidence="4" id="KW-0804">Transcription</keyword>
<feature type="domain" description="HTH tetR-type" evidence="7">
    <location>
        <begin position="39"/>
        <end position="99"/>
    </location>
</feature>
<dbReference type="InterPro" id="IPR009057">
    <property type="entry name" value="Homeodomain-like_sf"/>
</dbReference>
<dbReference type="GO" id="GO:0003700">
    <property type="term" value="F:DNA-binding transcription factor activity"/>
    <property type="evidence" value="ECO:0007669"/>
    <property type="project" value="TreeGrafter"/>
</dbReference>
<dbReference type="GO" id="GO:0000976">
    <property type="term" value="F:transcription cis-regulatory region binding"/>
    <property type="evidence" value="ECO:0007669"/>
    <property type="project" value="TreeGrafter"/>
</dbReference>
<accession>A0A3A4K7Y1</accession>
<dbReference type="EMBL" id="QZFU01000036">
    <property type="protein sequence ID" value="RJO70807.1"/>
    <property type="molecule type" value="Genomic_DNA"/>
</dbReference>
<dbReference type="PROSITE" id="PS50977">
    <property type="entry name" value="HTH_TETR_2"/>
    <property type="match status" value="1"/>
</dbReference>
<dbReference type="PANTHER" id="PTHR30055:SF175">
    <property type="entry name" value="HTH-TYPE TRANSCRIPTIONAL REPRESSOR KSTR2"/>
    <property type="match status" value="1"/>
</dbReference>
<dbReference type="Pfam" id="PF00440">
    <property type="entry name" value="TetR_N"/>
    <property type="match status" value="1"/>
</dbReference>
<keyword evidence="3 5" id="KW-0238">DNA-binding</keyword>
<evidence type="ECO:0000256" key="6">
    <source>
        <dbReference type="SAM" id="MobiDB-lite"/>
    </source>
</evidence>
<dbReference type="SUPFAM" id="SSF48498">
    <property type="entry name" value="Tetracyclin repressor-like, C-terminal domain"/>
    <property type="match status" value="1"/>
</dbReference>
<name>A0A3A4K7Y1_9NOCA</name>
<dbReference type="SUPFAM" id="SSF46689">
    <property type="entry name" value="Homeodomain-like"/>
    <property type="match status" value="1"/>
</dbReference>
<dbReference type="InterPro" id="IPR001647">
    <property type="entry name" value="HTH_TetR"/>
</dbReference>
<dbReference type="PANTHER" id="PTHR30055">
    <property type="entry name" value="HTH-TYPE TRANSCRIPTIONAL REGULATOR RUTR"/>
    <property type="match status" value="1"/>
</dbReference>
<gene>
    <name evidence="8" type="ORF">D5S18_26815</name>
</gene>
<evidence type="ECO:0000256" key="3">
    <source>
        <dbReference type="ARBA" id="ARBA00023125"/>
    </source>
</evidence>
<keyword evidence="1" id="KW-0678">Repressor</keyword>
<feature type="DNA-binding region" description="H-T-H motif" evidence="5">
    <location>
        <begin position="62"/>
        <end position="81"/>
    </location>
</feature>
<dbReference type="PRINTS" id="PR00455">
    <property type="entry name" value="HTHTETR"/>
</dbReference>
<evidence type="ECO:0000313" key="8">
    <source>
        <dbReference type="EMBL" id="RJO70807.1"/>
    </source>
</evidence>
<evidence type="ECO:0000256" key="5">
    <source>
        <dbReference type="PROSITE-ProRule" id="PRU00335"/>
    </source>
</evidence>
<dbReference type="Gene3D" id="1.10.357.10">
    <property type="entry name" value="Tetracycline Repressor, domain 2"/>
    <property type="match status" value="1"/>
</dbReference>
<dbReference type="AlphaFoldDB" id="A0A3A4K7Y1"/>